<reference evidence="2" key="1">
    <citation type="submission" date="2016-06" db="EMBL/GenBank/DDBJ databases">
        <title>Parallel loss of symbiosis genes in relatives of nitrogen-fixing non-legume Parasponia.</title>
        <authorList>
            <person name="Van Velzen R."/>
            <person name="Holmer R."/>
            <person name="Bu F."/>
            <person name="Rutten L."/>
            <person name="Van Zeijl A."/>
            <person name="Liu W."/>
            <person name="Santuari L."/>
            <person name="Cao Q."/>
            <person name="Sharma T."/>
            <person name="Shen D."/>
            <person name="Roswanjaya Y."/>
            <person name="Wardhani T."/>
            <person name="Kalhor M.S."/>
            <person name="Jansen J."/>
            <person name="Van den Hoogen J."/>
            <person name="Gungor B."/>
            <person name="Hartog M."/>
            <person name="Hontelez J."/>
            <person name="Verver J."/>
            <person name="Yang W.-C."/>
            <person name="Schijlen E."/>
            <person name="Repin R."/>
            <person name="Schilthuizen M."/>
            <person name="Schranz E."/>
            <person name="Heidstra R."/>
            <person name="Miyata K."/>
            <person name="Fedorova E."/>
            <person name="Kohlen W."/>
            <person name="Bisseling T."/>
            <person name="Smit S."/>
            <person name="Geurts R."/>
        </authorList>
    </citation>
    <scope>NUCLEOTIDE SEQUENCE [LARGE SCALE GENOMIC DNA]</scope>
    <source>
        <strain evidence="2">cv. WU1-14</strain>
    </source>
</reference>
<dbReference type="GO" id="GO:0004527">
    <property type="term" value="F:exonuclease activity"/>
    <property type="evidence" value="ECO:0007669"/>
    <property type="project" value="UniProtKB-KW"/>
</dbReference>
<keyword evidence="1" id="KW-0378">Hydrolase</keyword>
<dbReference type="Gene3D" id="3.60.10.10">
    <property type="entry name" value="Endonuclease/exonuclease/phosphatase"/>
    <property type="match status" value="1"/>
</dbReference>
<name>A0A2P5A8H3_PARAD</name>
<organism evidence="1 2">
    <name type="scientific">Parasponia andersonii</name>
    <name type="common">Sponia andersonii</name>
    <dbReference type="NCBI Taxonomy" id="3476"/>
    <lineage>
        <taxon>Eukaryota</taxon>
        <taxon>Viridiplantae</taxon>
        <taxon>Streptophyta</taxon>
        <taxon>Embryophyta</taxon>
        <taxon>Tracheophyta</taxon>
        <taxon>Spermatophyta</taxon>
        <taxon>Magnoliopsida</taxon>
        <taxon>eudicotyledons</taxon>
        <taxon>Gunneridae</taxon>
        <taxon>Pentapetalae</taxon>
        <taxon>rosids</taxon>
        <taxon>fabids</taxon>
        <taxon>Rosales</taxon>
        <taxon>Cannabaceae</taxon>
        <taxon>Parasponia</taxon>
    </lineage>
</organism>
<keyword evidence="1" id="KW-0255">Endonuclease</keyword>
<comment type="caution">
    <text evidence="1">The sequence shown here is derived from an EMBL/GenBank/DDBJ whole genome shotgun (WGS) entry which is preliminary data.</text>
</comment>
<proteinExistence type="predicted"/>
<dbReference type="PANTHER" id="PTHR33710:SF77">
    <property type="entry name" value="DNASE I-LIKE SUPERFAMILY PROTEIN"/>
    <property type="match status" value="1"/>
</dbReference>
<dbReference type="Proteomes" id="UP000237105">
    <property type="component" value="Unassembled WGS sequence"/>
</dbReference>
<accession>A0A2P5A8H3</accession>
<dbReference type="GO" id="GO:0004519">
    <property type="term" value="F:endonuclease activity"/>
    <property type="evidence" value="ECO:0007669"/>
    <property type="project" value="UniProtKB-KW"/>
</dbReference>
<evidence type="ECO:0000313" key="2">
    <source>
        <dbReference type="Proteomes" id="UP000237105"/>
    </source>
</evidence>
<dbReference type="PANTHER" id="PTHR33710">
    <property type="entry name" value="BNAC02G09200D PROTEIN"/>
    <property type="match status" value="1"/>
</dbReference>
<keyword evidence="2" id="KW-1185">Reference proteome</keyword>
<dbReference type="AlphaFoldDB" id="A0A2P5A8H3"/>
<dbReference type="OrthoDB" id="1612006at2759"/>
<dbReference type="SUPFAM" id="SSF56219">
    <property type="entry name" value="DNase I-like"/>
    <property type="match status" value="1"/>
</dbReference>
<dbReference type="EMBL" id="JXTB01000778">
    <property type="protein sequence ID" value="PON32830.1"/>
    <property type="molecule type" value="Genomic_DNA"/>
</dbReference>
<dbReference type="STRING" id="3476.A0A2P5A8H3"/>
<keyword evidence="1" id="KW-0540">Nuclease</keyword>
<gene>
    <name evidence="1" type="ORF">PanWU01x14_357840</name>
</gene>
<keyword evidence="1" id="KW-0269">Exonuclease</keyword>
<dbReference type="InterPro" id="IPR036691">
    <property type="entry name" value="Endo/exonu/phosph_ase_sf"/>
</dbReference>
<evidence type="ECO:0000313" key="1">
    <source>
        <dbReference type="EMBL" id="PON32830.1"/>
    </source>
</evidence>
<sequence>MLMGDFNGTMNNSESWNSRTDVGRSSSTFVDMRRCLKLLNLGDLDSSGPPFIWSRRRQGAMFSQARLDHAVTTLEWVKTFPNASIKNITDYTSDHTLILLDTSGVAYEGFNPFKYEELWAKDIHSHWVVKGAWQSVYHPNHGKCIIMQIGKSRVAL</sequence>
<protein>
    <submittedName>
        <fullName evidence="1">Endonuclease/exonuclease/phosphatase</fullName>
    </submittedName>
</protein>